<sequence length="180" mass="20137">MKQQNKNIRAEVGTQPDVNKMSESDKVRAATGKQPVLDPSYYLTLPEYKDKTLFYCSDENGEVDRMLSLGARPVPRRSKSAEVFKGINDSVSNEWEFKVVDKDKAGNPIRNYLLFMDAAEYHKYRIQPNIDKNKTIMDSMGIGVLNNEGTVMPGVKGLRTYGGNVGNGETGLRTEVTHEA</sequence>
<accession>X0WEX4</accession>
<organism evidence="2">
    <name type="scientific">marine sediment metagenome</name>
    <dbReference type="NCBI Taxonomy" id="412755"/>
    <lineage>
        <taxon>unclassified sequences</taxon>
        <taxon>metagenomes</taxon>
        <taxon>ecological metagenomes</taxon>
    </lineage>
</organism>
<evidence type="ECO:0000313" key="2">
    <source>
        <dbReference type="EMBL" id="GAG23058.1"/>
    </source>
</evidence>
<reference evidence="2" key="1">
    <citation type="journal article" date="2014" name="Front. Microbiol.">
        <title>High frequency of phylogenetically diverse reductive dehalogenase-homologous genes in deep subseafloor sedimentary metagenomes.</title>
        <authorList>
            <person name="Kawai M."/>
            <person name="Futagami T."/>
            <person name="Toyoda A."/>
            <person name="Takaki Y."/>
            <person name="Nishi S."/>
            <person name="Hori S."/>
            <person name="Arai W."/>
            <person name="Tsubouchi T."/>
            <person name="Morono Y."/>
            <person name="Uchiyama I."/>
            <person name="Ito T."/>
            <person name="Fujiyama A."/>
            <person name="Inagaki F."/>
            <person name="Takami H."/>
        </authorList>
    </citation>
    <scope>NUCLEOTIDE SEQUENCE</scope>
    <source>
        <strain evidence="2">Expedition CK06-06</strain>
    </source>
</reference>
<dbReference type="AlphaFoldDB" id="X0WEX4"/>
<proteinExistence type="predicted"/>
<comment type="caution">
    <text evidence="2">The sequence shown here is derived from an EMBL/GenBank/DDBJ whole genome shotgun (WGS) entry which is preliminary data.</text>
</comment>
<gene>
    <name evidence="2" type="ORF">S01H1_57000</name>
</gene>
<evidence type="ECO:0000256" key="1">
    <source>
        <dbReference type="SAM" id="MobiDB-lite"/>
    </source>
</evidence>
<dbReference type="EMBL" id="BARS01037152">
    <property type="protein sequence ID" value="GAG23058.1"/>
    <property type="molecule type" value="Genomic_DNA"/>
</dbReference>
<protein>
    <submittedName>
        <fullName evidence="2">Uncharacterized protein</fullName>
    </submittedName>
</protein>
<name>X0WEX4_9ZZZZ</name>
<feature type="region of interest" description="Disordered" evidence="1">
    <location>
        <begin position="1"/>
        <end position="32"/>
    </location>
</feature>